<dbReference type="GO" id="GO:0006742">
    <property type="term" value="P:NADP+ catabolic process"/>
    <property type="evidence" value="ECO:0007669"/>
    <property type="project" value="TreeGrafter"/>
</dbReference>
<dbReference type="InterPro" id="IPR015797">
    <property type="entry name" value="NUDIX_hydrolase-like_dom_sf"/>
</dbReference>
<evidence type="ECO:0000256" key="3">
    <source>
        <dbReference type="ARBA" id="ARBA00009595"/>
    </source>
</evidence>
<dbReference type="EC" id="3.6.1.22" evidence="4"/>
<comment type="cofactor">
    <cofactor evidence="1">
        <name>Mg(2+)</name>
        <dbReference type="ChEBI" id="CHEBI:18420"/>
    </cofactor>
</comment>
<evidence type="ECO:0000256" key="2">
    <source>
        <dbReference type="ARBA" id="ARBA00001947"/>
    </source>
</evidence>
<dbReference type="Pfam" id="PF09296">
    <property type="entry name" value="NUDIX-like"/>
    <property type="match status" value="1"/>
</dbReference>
<dbReference type="InterPro" id="IPR015375">
    <property type="entry name" value="NADH_PPase-like_N"/>
</dbReference>
<dbReference type="CDD" id="cd03429">
    <property type="entry name" value="NUDIX_NADH_pyrophosphatase_Nudt13"/>
    <property type="match status" value="1"/>
</dbReference>
<dbReference type="Gene3D" id="3.90.79.20">
    <property type="match status" value="1"/>
</dbReference>
<dbReference type="InterPro" id="IPR020476">
    <property type="entry name" value="Nudix_hydrolase"/>
</dbReference>
<dbReference type="NCBIfam" id="NF001299">
    <property type="entry name" value="PRK00241.1"/>
    <property type="match status" value="1"/>
</dbReference>
<evidence type="ECO:0000256" key="5">
    <source>
        <dbReference type="ARBA" id="ARBA00022723"/>
    </source>
</evidence>
<dbReference type="OrthoDB" id="40462at2157"/>
<dbReference type="KEGG" id="mmet:MCMEM_0272"/>
<protein>
    <recommendedName>
        <fullName evidence="4">NAD(+) diphosphatase</fullName>
        <ecNumber evidence="4">3.6.1.22</ecNumber>
    </recommendedName>
</protein>
<dbReference type="GeneID" id="24892749"/>
<evidence type="ECO:0000259" key="10">
    <source>
        <dbReference type="PROSITE" id="PS51462"/>
    </source>
</evidence>
<dbReference type="PANTHER" id="PTHR42904:SF6">
    <property type="entry name" value="NAD-CAPPED RNA HYDROLASE NUDT12"/>
    <property type="match status" value="1"/>
</dbReference>
<dbReference type="Pfam" id="PF00293">
    <property type="entry name" value="NUDIX"/>
    <property type="match status" value="1"/>
</dbReference>
<dbReference type="PROSITE" id="PS51462">
    <property type="entry name" value="NUDIX"/>
    <property type="match status" value="1"/>
</dbReference>
<gene>
    <name evidence="11" type="ORF">MCMEM_0272</name>
</gene>
<evidence type="ECO:0000313" key="11">
    <source>
        <dbReference type="EMBL" id="AKB84325.1"/>
    </source>
</evidence>
<dbReference type="GO" id="GO:0046872">
    <property type="term" value="F:metal ion binding"/>
    <property type="evidence" value="ECO:0007669"/>
    <property type="project" value="UniProtKB-KW"/>
</dbReference>
<dbReference type="STRING" id="1434104.MCMEM_0272"/>
<sequence length="282" mass="32166">MNTQYRPSFASEELEFHGNENNTEGKALYFPVHMRKILIDSASRPEEYFEYSPEEKVINGTEVIYIGTINGTPCYCFEMEEELCEEDMQYFDLHELYGVIDEEMLGIASRAVQMADFYRTHQYCGICGGTTEYIPKETGMQCHDCAHIAYPRISPAVIVLIERDEHLLMARSRNFPEGIYGLVAGFVEAGETIEHAAHREIREEVGVSVKDLTYFASQPWPFPSSLMIGFTANFAEGEIDIDPEEIEDAAWFHVKDIPKLPQKKSISRALIDHFLDKHATGK</sequence>
<dbReference type="InterPro" id="IPR015376">
    <property type="entry name" value="Znr_NADH_PPase"/>
</dbReference>
<feature type="domain" description="Nudix hydrolase" evidence="10">
    <location>
        <begin position="151"/>
        <end position="274"/>
    </location>
</feature>
<evidence type="ECO:0000256" key="4">
    <source>
        <dbReference type="ARBA" id="ARBA00012381"/>
    </source>
</evidence>
<dbReference type="HOGENOM" id="CLU_037162_0_1_2"/>
<keyword evidence="12" id="KW-1185">Reference proteome</keyword>
<dbReference type="GO" id="GO:0035529">
    <property type="term" value="F:NADH pyrophosphatase activity"/>
    <property type="evidence" value="ECO:0007669"/>
    <property type="project" value="TreeGrafter"/>
</dbReference>
<keyword evidence="5" id="KW-0479">Metal-binding</keyword>
<evidence type="ECO:0000313" key="12">
    <source>
        <dbReference type="Proteomes" id="UP000033048"/>
    </source>
</evidence>
<evidence type="ECO:0000256" key="6">
    <source>
        <dbReference type="ARBA" id="ARBA00022801"/>
    </source>
</evidence>
<keyword evidence="8" id="KW-0520">NAD</keyword>
<dbReference type="InterPro" id="IPR000086">
    <property type="entry name" value="NUDIX_hydrolase_dom"/>
</dbReference>
<organism evidence="11 12">
    <name type="scientific">Methanococcoides methylutens MM1</name>
    <dbReference type="NCBI Taxonomy" id="1434104"/>
    <lineage>
        <taxon>Archaea</taxon>
        <taxon>Methanobacteriati</taxon>
        <taxon>Methanobacteriota</taxon>
        <taxon>Stenosarchaea group</taxon>
        <taxon>Methanomicrobia</taxon>
        <taxon>Methanosarcinales</taxon>
        <taxon>Methanosarcinaceae</taxon>
        <taxon>Methanococcoides</taxon>
    </lineage>
</organism>
<dbReference type="Gene3D" id="3.90.79.10">
    <property type="entry name" value="Nucleoside Triphosphate Pyrophosphohydrolase"/>
    <property type="match status" value="1"/>
</dbReference>
<comment type="cofactor">
    <cofactor evidence="2">
        <name>Zn(2+)</name>
        <dbReference type="ChEBI" id="CHEBI:29105"/>
    </cofactor>
</comment>
<dbReference type="PATRIC" id="fig|1434104.5.peg.289"/>
<dbReference type="GO" id="GO:0019677">
    <property type="term" value="P:NAD+ catabolic process"/>
    <property type="evidence" value="ECO:0007669"/>
    <property type="project" value="TreeGrafter"/>
</dbReference>
<dbReference type="Proteomes" id="UP000033048">
    <property type="component" value="Chromosome"/>
</dbReference>
<keyword evidence="7" id="KW-0460">Magnesium</keyword>
<comment type="catalytic activity">
    <reaction evidence="9">
        <text>a 5'-end NAD(+)-phospho-ribonucleoside in mRNA + H2O = a 5'-end phospho-adenosine-phospho-ribonucleoside in mRNA + beta-nicotinamide D-ribonucleotide + 2 H(+)</text>
        <dbReference type="Rhea" id="RHEA:60876"/>
        <dbReference type="Rhea" id="RHEA-COMP:15698"/>
        <dbReference type="Rhea" id="RHEA-COMP:15719"/>
        <dbReference type="ChEBI" id="CHEBI:14649"/>
        <dbReference type="ChEBI" id="CHEBI:15377"/>
        <dbReference type="ChEBI" id="CHEBI:15378"/>
        <dbReference type="ChEBI" id="CHEBI:144029"/>
        <dbReference type="ChEBI" id="CHEBI:144051"/>
    </reaction>
    <physiologicalReaction direction="left-to-right" evidence="9">
        <dbReference type="Rhea" id="RHEA:60877"/>
    </physiologicalReaction>
</comment>
<dbReference type="RefSeq" id="WP_048204546.1">
    <property type="nucleotide sequence ID" value="NZ_CP009518.1"/>
</dbReference>
<dbReference type="PANTHER" id="PTHR42904">
    <property type="entry name" value="NUDIX HYDROLASE, NUDC SUBFAMILY"/>
    <property type="match status" value="1"/>
</dbReference>
<comment type="similarity">
    <text evidence="3">Belongs to the Nudix hydrolase family. NudC subfamily.</text>
</comment>
<dbReference type="PRINTS" id="PR00502">
    <property type="entry name" value="NUDIXFAMILY"/>
</dbReference>
<dbReference type="InterPro" id="IPR049734">
    <property type="entry name" value="NudC-like_C"/>
</dbReference>
<accession>A0A0E3WYN2</accession>
<dbReference type="PROSITE" id="PS00893">
    <property type="entry name" value="NUDIX_BOX"/>
    <property type="match status" value="1"/>
</dbReference>
<dbReference type="SUPFAM" id="SSF55811">
    <property type="entry name" value="Nudix"/>
    <property type="match status" value="2"/>
</dbReference>
<keyword evidence="6 11" id="KW-0378">Hydrolase</keyword>
<evidence type="ECO:0000256" key="9">
    <source>
        <dbReference type="ARBA" id="ARBA00023679"/>
    </source>
</evidence>
<name>A0A0E3WYN2_METMT</name>
<dbReference type="InterPro" id="IPR020084">
    <property type="entry name" value="NUDIX_hydrolase_CS"/>
</dbReference>
<evidence type="ECO:0000256" key="8">
    <source>
        <dbReference type="ARBA" id="ARBA00023027"/>
    </source>
</evidence>
<dbReference type="AlphaFoldDB" id="A0A0E3WYN2"/>
<dbReference type="EMBL" id="CP009518">
    <property type="protein sequence ID" value="AKB84325.1"/>
    <property type="molecule type" value="Genomic_DNA"/>
</dbReference>
<proteinExistence type="inferred from homology"/>
<evidence type="ECO:0000256" key="1">
    <source>
        <dbReference type="ARBA" id="ARBA00001946"/>
    </source>
</evidence>
<dbReference type="GO" id="GO:0005829">
    <property type="term" value="C:cytosol"/>
    <property type="evidence" value="ECO:0007669"/>
    <property type="project" value="TreeGrafter"/>
</dbReference>
<dbReference type="InterPro" id="IPR050241">
    <property type="entry name" value="NAD-cap_RNA_hydrolase_NudC"/>
</dbReference>
<dbReference type="GO" id="GO:0110153">
    <property type="term" value="F:RNA NAD-cap (NMN-forming) hydrolase activity"/>
    <property type="evidence" value="ECO:0007669"/>
    <property type="project" value="RHEA"/>
</dbReference>
<reference evidence="11 12" key="1">
    <citation type="submission" date="2014-07" db="EMBL/GenBank/DDBJ databases">
        <title>Methanogenic archaea and the global carbon cycle.</title>
        <authorList>
            <person name="Henriksen J.R."/>
            <person name="Luke J."/>
            <person name="Reinhart S."/>
            <person name="Benedict M.N."/>
            <person name="Youngblut N.D."/>
            <person name="Metcalf M.E."/>
            <person name="Whitaker R.J."/>
            <person name="Metcalf W.W."/>
        </authorList>
    </citation>
    <scope>NUCLEOTIDE SEQUENCE [LARGE SCALE GENOMIC DNA]</scope>
    <source>
        <strain evidence="11 12">MM1</strain>
    </source>
</reference>
<dbReference type="Pfam" id="PF09297">
    <property type="entry name" value="Zn_ribbon_NUD"/>
    <property type="match status" value="1"/>
</dbReference>
<evidence type="ECO:0000256" key="7">
    <source>
        <dbReference type="ARBA" id="ARBA00022842"/>
    </source>
</evidence>